<organism evidence="1 2">
    <name type="scientific">Mycoplasmopsis agalactiae</name>
    <name type="common">Mycoplasma agalactiae</name>
    <dbReference type="NCBI Taxonomy" id="2110"/>
    <lineage>
        <taxon>Bacteria</taxon>
        <taxon>Bacillati</taxon>
        <taxon>Mycoplasmatota</taxon>
        <taxon>Mycoplasmoidales</taxon>
        <taxon>Metamycoplasmataceae</taxon>
        <taxon>Mycoplasmopsis</taxon>
    </lineage>
</organism>
<name>D3VQI6_MYCAA</name>
<sequence length="121" mass="14344">MMMLNQLMINILTLCHTIIISTIKCNFNEFINYLKHTINSFSSKPKTAQKNQWYKEIYKVLYTYNKFINETITNKYYTSGNAKTFVYHDLKRYIGKNFGLKSINTIIRTIMSVTNHNLIII</sequence>
<dbReference type="AlphaFoldDB" id="D3VQI6"/>
<protein>
    <submittedName>
        <fullName evidence="1">Uncharacterized protein</fullName>
    </submittedName>
</protein>
<evidence type="ECO:0000313" key="2">
    <source>
        <dbReference type="Proteomes" id="UP000006902"/>
    </source>
</evidence>
<evidence type="ECO:0000313" key="1">
    <source>
        <dbReference type="EMBL" id="CBH40580.1"/>
    </source>
</evidence>
<dbReference type="EMBL" id="FP671138">
    <property type="protein sequence ID" value="CBH40580.1"/>
    <property type="molecule type" value="Genomic_DNA"/>
</dbReference>
<dbReference type="Proteomes" id="UP000006902">
    <property type="component" value="Chromosome"/>
</dbReference>
<gene>
    <name evidence="1" type="ordered locus">MAGa3670</name>
</gene>
<dbReference type="KEGG" id="mal:MAGa3670"/>
<reference evidence="2" key="1">
    <citation type="journal article" date="2010" name="BMC Genomics">
        <title>Comparative genomic and proteomic analyses of two Mycoplasma agalactiae strains: clues to the macro- and micro-events that are shaping mycoplasma diversity.</title>
        <authorList>
            <person name="Nouvel L.X."/>
            <person name="Sirand-Pugnet P."/>
            <person name="Marenda M.S."/>
            <person name="Sagne E."/>
            <person name="Barbe V."/>
            <person name="Mangenot S."/>
            <person name="Schenowitz C."/>
            <person name="Jacob D."/>
            <person name="Barre A."/>
            <person name="Claverol S."/>
            <person name="Blanchard A."/>
            <person name="Citti C."/>
        </authorList>
    </citation>
    <scope>NUCLEOTIDE SEQUENCE [LARGE SCALE GENOMIC DNA]</scope>
    <source>
        <strain evidence="2">5632</strain>
    </source>
</reference>
<accession>D3VQI6</accession>
<proteinExistence type="predicted"/>